<dbReference type="AlphaFoldDB" id="A0A1F6BY75"/>
<feature type="domain" description="Carbohydrate kinase PfkB" evidence="3">
    <location>
        <begin position="81"/>
        <end position="334"/>
    </location>
</feature>
<comment type="caution">
    <text evidence="4">The sequence shown here is derived from an EMBL/GenBank/DDBJ whole genome shotgun (WGS) entry which is preliminary data.</text>
</comment>
<name>A0A1F6BY75_9BACT</name>
<dbReference type="Proteomes" id="UP000176322">
    <property type="component" value="Unassembled WGS sequence"/>
</dbReference>
<dbReference type="PANTHER" id="PTHR10584:SF166">
    <property type="entry name" value="RIBOKINASE"/>
    <property type="match status" value="1"/>
</dbReference>
<dbReference type="SUPFAM" id="SSF53613">
    <property type="entry name" value="Ribokinase-like"/>
    <property type="match status" value="1"/>
</dbReference>
<dbReference type="Pfam" id="PF00294">
    <property type="entry name" value="PfkB"/>
    <property type="match status" value="1"/>
</dbReference>
<protein>
    <recommendedName>
        <fullName evidence="3">Carbohydrate kinase PfkB domain-containing protein</fullName>
    </recommendedName>
</protein>
<dbReference type="GO" id="GO:0005829">
    <property type="term" value="C:cytosol"/>
    <property type="evidence" value="ECO:0007669"/>
    <property type="project" value="TreeGrafter"/>
</dbReference>
<sequence>MKETLHQQLLFGNREPAVYTVRMSTRYDFVAVGDITIDAFIELSQKDARVVCDIEGKPCQLMMNFGDKLPYEDVIIVPAVGNSPNAAVAAHRLGLRSALYANLGHDRNGKDCLDALRQEGVSTDFVKVHERKNTNYHYVLRYGAERTILIKHEVFQYVLPDFGLPPRFLYFSSVGESGLPLHFEIAKYLKEHPETKLVFQPGTFQIRLGYEKLKELYQVTEIFFCNKEEAQTILSTKENDLITLLRGLKKLGPKLPVITDGPKGAYVLEEDGSVWHMPMYPDPKEPVDRTGAGDSFSSTFTAAIALGFSPHDALAWGPINSMSVVQYIGAQKGLLTREKLEEHLKNAPPEFKAKKLF</sequence>
<evidence type="ECO:0000313" key="5">
    <source>
        <dbReference type="Proteomes" id="UP000176322"/>
    </source>
</evidence>
<evidence type="ECO:0000256" key="1">
    <source>
        <dbReference type="ARBA" id="ARBA00022679"/>
    </source>
</evidence>
<keyword evidence="1" id="KW-0808">Transferase</keyword>
<evidence type="ECO:0000313" key="4">
    <source>
        <dbReference type="EMBL" id="OGG41870.1"/>
    </source>
</evidence>
<organism evidence="4 5">
    <name type="scientific">Candidatus Kaiserbacteria bacterium RIFCSPHIGHO2_01_FULL_46_22</name>
    <dbReference type="NCBI Taxonomy" id="1798475"/>
    <lineage>
        <taxon>Bacteria</taxon>
        <taxon>Candidatus Kaiseribacteriota</taxon>
    </lineage>
</organism>
<evidence type="ECO:0000259" key="3">
    <source>
        <dbReference type="Pfam" id="PF00294"/>
    </source>
</evidence>
<keyword evidence="2" id="KW-0418">Kinase</keyword>
<gene>
    <name evidence="4" type="ORF">A2837_01500</name>
</gene>
<dbReference type="STRING" id="1798475.A2837_01500"/>
<reference evidence="4 5" key="1">
    <citation type="journal article" date="2016" name="Nat. Commun.">
        <title>Thousands of microbial genomes shed light on interconnected biogeochemical processes in an aquifer system.</title>
        <authorList>
            <person name="Anantharaman K."/>
            <person name="Brown C.T."/>
            <person name="Hug L.A."/>
            <person name="Sharon I."/>
            <person name="Castelle C.J."/>
            <person name="Probst A.J."/>
            <person name="Thomas B.C."/>
            <person name="Singh A."/>
            <person name="Wilkins M.J."/>
            <person name="Karaoz U."/>
            <person name="Brodie E.L."/>
            <person name="Williams K.H."/>
            <person name="Hubbard S.S."/>
            <person name="Banfield J.F."/>
        </authorList>
    </citation>
    <scope>NUCLEOTIDE SEQUENCE [LARGE SCALE GENOMIC DNA]</scope>
</reference>
<evidence type="ECO:0000256" key="2">
    <source>
        <dbReference type="ARBA" id="ARBA00022777"/>
    </source>
</evidence>
<dbReference type="GO" id="GO:0016301">
    <property type="term" value="F:kinase activity"/>
    <property type="evidence" value="ECO:0007669"/>
    <property type="project" value="UniProtKB-KW"/>
</dbReference>
<dbReference type="PANTHER" id="PTHR10584">
    <property type="entry name" value="SUGAR KINASE"/>
    <property type="match status" value="1"/>
</dbReference>
<dbReference type="Gene3D" id="3.40.1190.20">
    <property type="match status" value="1"/>
</dbReference>
<accession>A0A1F6BY75</accession>
<dbReference type="InterPro" id="IPR011611">
    <property type="entry name" value="PfkB_dom"/>
</dbReference>
<dbReference type="EMBL" id="MFKO01000002">
    <property type="protein sequence ID" value="OGG41870.1"/>
    <property type="molecule type" value="Genomic_DNA"/>
</dbReference>
<proteinExistence type="predicted"/>
<dbReference type="InterPro" id="IPR029056">
    <property type="entry name" value="Ribokinase-like"/>
</dbReference>